<reference evidence="5" key="2">
    <citation type="submission" date="2023-05" db="EMBL/GenBank/DDBJ databases">
        <authorList>
            <person name="Schelkunov M.I."/>
        </authorList>
    </citation>
    <scope>NUCLEOTIDE SEQUENCE</scope>
    <source>
        <strain evidence="5">Hsosn_3</strain>
        <tissue evidence="5">Leaf</tissue>
    </source>
</reference>
<evidence type="ECO:0000259" key="4">
    <source>
        <dbReference type="Pfam" id="PF04755"/>
    </source>
</evidence>
<name>A0AAD8J6W3_9APIA</name>
<comment type="caution">
    <text evidence="5">The sequence shown here is derived from an EMBL/GenBank/DDBJ whole genome shotgun (WGS) entry which is preliminary data.</text>
</comment>
<dbReference type="Pfam" id="PF04755">
    <property type="entry name" value="PAP_fibrillin"/>
    <property type="match status" value="1"/>
</dbReference>
<protein>
    <submittedName>
        <fullName evidence="5">Plastid-lipid-associated protein 12 chloroplastic-like</fullName>
    </submittedName>
</protein>
<dbReference type="GO" id="GO:0009536">
    <property type="term" value="C:plastid"/>
    <property type="evidence" value="ECO:0007669"/>
    <property type="project" value="UniProtKB-SubCell"/>
</dbReference>
<comment type="subcellular location">
    <subcellularLocation>
        <location evidence="1">Plastid</location>
    </subcellularLocation>
</comment>
<evidence type="ECO:0000256" key="2">
    <source>
        <dbReference type="ARBA" id="ARBA00022640"/>
    </source>
</evidence>
<dbReference type="InterPro" id="IPR039633">
    <property type="entry name" value="PAP"/>
</dbReference>
<evidence type="ECO:0000256" key="1">
    <source>
        <dbReference type="ARBA" id="ARBA00004474"/>
    </source>
</evidence>
<keyword evidence="2" id="KW-0934">Plastid</keyword>
<organism evidence="5 6">
    <name type="scientific">Heracleum sosnowskyi</name>
    <dbReference type="NCBI Taxonomy" id="360622"/>
    <lineage>
        <taxon>Eukaryota</taxon>
        <taxon>Viridiplantae</taxon>
        <taxon>Streptophyta</taxon>
        <taxon>Embryophyta</taxon>
        <taxon>Tracheophyta</taxon>
        <taxon>Spermatophyta</taxon>
        <taxon>Magnoliopsida</taxon>
        <taxon>eudicotyledons</taxon>
        <taxon>Gunneridae</taxon>
        <taxon>Pentapetalae</taxon>
        <taxon>asterids</taxon>
        <taxon>campanulids</taxon>
        <taxon>Apiales</taxon>
        <taxon>Apiaceae</taxon>
        <taxon>Apioideae</taxon>
        <taxon>apioid superclade</taxon>
        <taxon>Tordylieae</taxon>
        <taxon>Tordyliinae</taxon>
        <taxon>Heracleum</taxon>
    </lineage>
</organism>
<keyword evidence="3" id="KW-0809">Transit peptide</keyword>
<gene>
    <name evidence="5" type="ORF">POM88_007481</name>
</gene>
<dbReference type="AlphaFoldDB" id="A0AAD8J6W3"/>
<sequence length="191" mass="21649">MSQEYDWAGNGEDSDDDVEYVNLALMANNHEQEASSSSNQLRLHNLELGVEAAASVKDGKRILFRFDKAAFSFKFLPFKVPYPVPFKLLGDEAKGWLDTTYLSNSGNLRISKGNKGTTFVLQKTSEPRQRLLSAISTDTKVRKEIEDFLAMNRNAAKGEQQLLEGEWNMIWSSQIILDVPTFRRQKIIRGT</sequence>
<dbReference type="PANTHER" id="PTHR31906">
    <property type="entry name" value="PLASTID-LIPID-ASSOCIATED PROTEIN 4, CHLOROPLASTIC-RELATED"/>
    <property type="match status" value="1"/>
</dbReference>
<dbReference type="InterPro" id="IPR006843">
    <property type="entry name" value="PAP/fibrillin_dom"/>
</dbReference>
<evidence type="ECO:0000256" key="3">
    <source>
        <dbReference type="ARBA" id="ARBA00022946"/>
    </source>
</evidence>
<proteinExistence type="predicted"/>
<accession>A0AAD8J6W3</accession>
<reference evidence="5" key="1">
    <citation type="submission" date="2023-02" db="EMBL/GenBank/DDBJ databases">
        <title>Genome of toxic invasive species Heracleum sosnowskyi carries increased number of genes despite the absence of recent whole-genome duplications.</title>
        <authorList>
            <person name="Schelkunov M."/>
            <person name="Shtratnikova V."/>
            <person name="Makarenko M."/>
            <person name="Klepikova A."/>
            <person name="Omelchenko D."/>
            <person name="Novikova G."/>
            <person name="Obukhova E."/>
            <person name="Bogdanov V."/>
            <person name="Penin A."/>
            <person name="Logacheva M."/>
        </authorList>
    </citation>
    <scope>NUCLEOTIDE SEQUENCE</scope>
    <source>
        <strain evidence="5">Hsosn_3</strain>
        <tissue evidence="5">Leaf</tissue>
    </source>
</reference>
<feature type="domain" description="Plastid lipid-associated protein/fibrillin conserved" evidence="4">
    <location>
        <begin position="42"/>
        <end position="122"/>
    </location>
</feature>
<dbReference type="EMBL" id="JAUIZM010000002">
    <property type="protein sequence ID" value="KAK1397618.1"/>
    <property type="molecule type" value="Genomic_DNA"/>
</dbReference>
<evidence type="ECO:0000313" key="5">
    <source>
        <dbReference type="EMBL" id="KAK1397618.1"/>
    </source>
</evidence>
<dbReference type="Proteomes" id="UP001237642">
    <property type="component" value="Unassembled WGS sequence"/>
</dbReference>
<keyword evidence="6" id="KW-1185">Reference proteome</keyword>
<evidence type="ECO:0000313" key="6">
    <source>
        <dbReference type="Proteomes" id="UP001237642"/>
    </source>
</evidence>